<name>A0ABD6EYU4_9BILA</name>
<protein>
    <submittedName>
        <fullName evidence="1">Uncharacterized protein</fullName>
    </submittedName>
</protein>
<evidence type="ECO:0000313" key="2">
    <source>
        <dbReference type="Proteomes" id="UP001608902"/>
    </source>
</evidence>
<dbReference type="Proteomes" id="UP001608902">
    <property type="component" value="Unassembled WGS sequence"/>
</dbReference>
<comment type="caution">
    <text evidence="1">The sequence shown here is derived from an EMBL/GenBank/DDBJ whole genome shotgun (WGS) entry which is preliminary data.</text>
</comment>
<keyword evidence="2" id="KW-1185">Reference proteome</keyword>
<gene>
    <name evidence="1" type="ORF">AB6A40_008481</name>
</gene>
<sequence>MIGERCKCKFRYGMVGGVGHLKTGEVLWDATSRQLKFYKVKGNMPERTYSHNVFSALPRFPPMGNVISLSIKRKPADHTEELYIELPNNRSVTELYSALKQCISGERIIMAEDYDSEK</sequence>
<accession>A0ABD6EYU4</accession>
<organism evidence="1 2">
    <name type="scientific">Gnathostoma spinigerum</name>
    <dbReference type="NCBI Taxonomy" id="75299"/>
    <lineage>
        <taxon>Eukaryota</taxon>
        <taxon>Metazoa</taxon>
        <taxon>Ecdysozoa</taxon>
        <taxon>Nematoda</taxon>
        <taxon>Chromadorea</taxon>
        <taxon>Rhabditida</taxon>
        <taxon>Spirurina</taxon>
        <taxon>Gnathostomatomorpha</taxon>
        <taxon>Gnathostomatoidea</taxon>
        <taxon>Gnathostomatidae</taxon>
        <taxon>Gnathostoma</taxon>
    </lineage>
</organism>
<dbReference type="EMBL" id="JBGFUD010007844">
    <property type="protein sequence ID" value="MFH4981772.1"/>
    <property type="molecule type" value="Genomic_DNA"/>
</dbReference>
<reference evidence="1 2" key="1">
    <citation type="submission" date="2024-08" db="EMBL/GenBank/DDBJ databases">
        <title>Gnathostoma spinigerum genome.</title>
        <authorList>
            <person name="Gonzalez-Bertolin B."/>
            <person name="Monzon S."/>
            <person name="Zaballos A."/>
            <person name="Jimenez P."/>
            <person name="Dekumyoy P."/>
            <person name="Varona S."/>
            <person name="Cuesta I."/>
            <person name="Sumanam S."/>
            <person name="Adisakwattana P."/>
            <person name="Gasser R.B."/>
            <person name="Hernandez-Gonzalez A."/>
            <person name="Young N.D."/>
            <person name="Perteguer M.J."/>
        </authorList>
    </citation>
    <scope>NUCLEOTIDE SEQUENCE [LARGE SCALE GENOMIC DNA]</scope>
    <source>
        <strain evidence="1">AL3</strain>
        <tissue evidence="1">Liver</tissue>
    </source>
</reference>
<dbReference type="AlphaFoldDB" id="A0ABD6EYU4"/>
<proteinExistence type="predicted"/>
<evidence type="ECO:0000313" key="1">
    <source>
        <dbReference type="EMBL" id="MFH4981772.1"/>
    </source>
</evidence>